<dbReference type="PANTHER" id="PTHR11638">
    <property type="entry name" value="ATP-DEPENDENT CLP PROTEASE"/>
    <property type="match status" value="1"/>
</dbReference>
<keyword evidence="4" id="KW-0143">Chaperone</keyword>
<organism evidence="6">
    <name type="scientific">marine sediment metagenome</name>
    <dbReference type="NCBI Taxonomy" id="412755"/>
    <lineage>
        <taxon>unclassified sequences</taxon>
        <taxon>metagenomes</taxon>
        <taxon>ecological metagenomes</taxon>
    </lineage>
</organism>
<evidence type="ECO:0000256" key="3">
    <source>
        <dbReference type="ARBA" id="ARBA00022840"/>
    </source>
</evidence>
<evidence type="ECO:0000256" key="1">
    <source>
        <dbReference type="ARBA" id="ARBA00022737"/>
    </source>
</evidence>
<dbReference type="Pfam" id="PF00004">
    <property type="entry name" value="AAA"/>
    <property type="match status" value="1"/>
</dbReference>
<dbReference type="AlphaFoldDB" id="X1N5N9"/>
<keyword evidence="2" id="KW-0547">Nucleotide-binding</keyword>
<dbReference type="SUPFAM" id="SSF52540">
    <property type="entry name" value="P-loop containing nucleoside triphosphate hydrolases"/>
    <property type="match status" value="1"/>
</dbReference>
<dbReference type="InterPro" id="IPR003593">
    <property type="entry name" value="AAA+_ATPase"/>
</dbReference>
<dbReference type="CDD" id="cd00009">
    <property type="entry name" value="AAA"/>
    <property type="match status" value="1"/>
</dbReference>
<proteinExistence type="predicted"/>
<dbReference type="EMBL" id="BARV01009231">
    <property type="protein sequence ID" value="GAI13939.1"/>
    <property type="molecule type" value="Genomic_DNA"/>
</dbReference>
<keyword evidence="1" id="KW-0677">Repeat</keyword>
<dbReference type="SUPFAM" id="SSF81923">
    <property type="entry name" value="Double Clp-N motif"/>
    <property type="match status" value="1"/>
</dbReference>
<dbReference type="GO" id="GO:0016887">
    <property type="term" value="F:ATP hydrolysis activity"/>
    <property type="evidence" value="ECO:0007669"/>
    <property type="project" value="InterPro"/>
</dbReference>
<dbReference type="InterPro" id="IPR003959">
    <property type="entry name" value="ATPase_AAA_core"/>
</dbReference>
<dbReference type="InterPro" id="IPR018368">
    <property type="entry name" value="ClpA/B_CS1"/>
</dbReference>
<dbReference type="GO" id="GO:0005737">
    <property type="term" value="C:cytoplasm"/>
    <property type="evidence" value="ECO:0007669"/>
    <property type="project" value="TreeGrafter"/>
</dbReference>
<dbReference type="GO" id="GO:0034605">
    <property type="term" value="P:cellular response to heat"/>
    <property type="evidence" value="ECO:0007669"/>
    <property type="project" value="TreeGrafter"/>
</dbReference>
<dbReference type="PANTHER" id="PTHR11638:SF18">
    <property type="entry name" value="HEAT SHOCK PROTEIN 104"/>
    <property type="match status" value="1"/>
</dbReference>
<dbReference type="Gene3D" id="3.40.50.300">
    <property type="entry name" value="P-loop containing nucleotide triphosphate hydrolases"/>
    <property type="match status" value="2"/>
</dbReference>
<dbReference type="InterPro" id="IPR027417">
    <property type="entry name" value="P-loop_NTPase"/>
</dbReference>
<dbReference type="GO" id="GO:0005524">
    <property type="term" value="F:ATP binding"/>
    <property type="evidence" value="ECO:0007669"/>
    <property type="project" value="UniProtKB-KW"/>
</dbReference>
<dbReference type="InterPro" id="IPR041546">
    <property type="entry name" value="ClpA/ClpB_AAA_lid"/>
</dbReference>
<dbReference type="SMART" id="SM00382">
    <property type="entry name" value="AAA"/>
    <property type="match status" value="1"/>
</dbReference>
<reference evidence="6" key="1">
    <citation type="journal article" date="2014" name="Front. Microbiol.">
        <title>High frequency of phylogenetically diverse reductive dehalogenase-homologous genes in deep subseafloor sedimentary metagenomes.</title>
        <authorList>
            <person name="Kawai M."/>
            <person name="Futagami T."/>
            <person name="Toyoda A."/>
            <person name="Takaki Y."/>
            <person name="Nishi S."/>
            <person name="Hori S."/>
            <person name="Arai W."/>
            <person name="Tsubouchi T."/>
            <person name="Morono Y."/>
            <person name="Uchiyama I."/>
            <person name="Ito T."/>
            <person name="Fujiyama A."/>
            <person name="Inagaki F."/>
            <person name="Takami H."/>
        </authorList>
    </citation>
    <scope>NUCLEOTIDE SEQUENCE</scope>
    <source>
        <strain evidence="6">Expedition CK06-06</strain>
    </source>
</reference>
<gene>
    <name evidence="6" type="ORF">S06H3_18286</name>
</gene>
<evidence type="ECO:0000256" key="2">
    <source>
        <dbReference type="ARBA" id="ARBA00022741"/>
    </source>
</evidence>
<sequence length="295" mass="32719">MARAGLLILREFGITKEKLYQALQVIRGTQRVTDQDAESKYMALERFARDITALAKQGKLDPVIGRDNEIKRIIQVLSRRTKNNPVLIGDAGVGKTAIIEGLAQKIIEKNIPEILKDKRILSLDIGALVAGSKYRGEFEDRLKAVMDEIKKGKGEIILFIDELHTIVGAGAAEGAIDASNMLKPALARGELQCIGATTLNEYRKYIEKDSALERRFAPVFVGEPSIEDTIEILKGLKSRYESHHGVVIDDSAIVAAAKLSDRYITERYLPDKAIDLIDEACARARIEIYSMPDDL</sequence>
<evidence type="ECO:0000256" key="4">
    <source>
        <dbReference type="ARBA" id="ARBA00023186"/>
    </source>
</evidence>
<evidence type="ECO:0000313" key="6">
    <source>
        <dbReference type="EMBL" id="GAI13939.1"/>
    </source>
</evidence>
<dbReference type="PROSITE" id="PS00870">
    <property type="entry name" value="CLPAB_1"/>
    <property type="match status" value="1"/>
</dbReference>
<dbReference type="Pfam" id="PF17871">
    <property type="entry name" value="AAA_lid_9"/>
    <property type="match status" value="1"/>
</dbReference>
<dbReference type="InterPro" id="IPR050130">
    <property type="entry name" value="ClpA_ClpB"/>
</dbReference>
<keyword evidence="3" id="KW-0067">ATP-binding</keyword>
<evidence type="ECO:0000259" key="5">
    <source>
        <dbReference type="SMART" id="SM00382"/>
    </source>
</evidence>
<comment type="caution">
    <text evidence="6">The sequence shown here is derived from an EMBL/GenBank/DDBJ whole genome shotgun (WGS) entry which is preliminary data.</text>
</comment>
<feature type="non-terminal residue" evidence="6">
    <location>
        <position position="295"/>
    </location>
</feature>
<feature type="domain" description="AAA+ ATPase" evidence="5">
    <location>
        <begin position="81"/>
        <end position="227"/>
    </location>
</feature>
<name>X1N5N9_9ZZZZ</name>
<accession>X1N5N9</accession>
<dbReference type="InterPro" id="IPR036628">
    <property type="entry name" value="Clp_N_dom_sf"/>
</dbReference>
<protein>
    <recommendedName>
        <fullName evidence="5">AAA+ ATPase domain-containing protein</fullName>
    </recommendedName>
</protein>
<dbReference type="FunFam" id="3.40.50.300:FF:000010">
    <property type="entry name" value="Chaperone clpB 1, putative"/>
    <property type="match status" value="1"/>
</dbReference>